<sequence>MRAALQTHGTDQEEGIWIGEPAGKWKGNTLYVGVVLRGKYYASGADVYIRGEEGERQYIARITRMYERASDSARMIGCRWYYRSDETNLNKDKKKSSSGANDQELYISDVVDDNPVNTIEDLCNVRAKFLIEDMNAWLQQRNNFTYSLKYVPTLGVARELSDKDIRDSKAAFAANSRSERLTQAYQSLGRCQYASLEVPFQHKDELESQNVTVIIKQGKHRTSLKQGAELCCAWRSILYGVIYNKISAFNREKKEEPPRAQTLAKTKKTEVPLNKKPENVAKQKTPEEDFIENHKKIQWIGSPVKTEGTRTYYSKVLLANGTEVKVGTAVKLLAPDGEPSFLGKVQCLWGSSKDHFKMMRCKWFYRPEEAPGYKGTVHAREVFISEHQDEQYLTTIEKPCTIMHDSEIPGEIREDFLKHPDNFFYRMKYLPDRNNFVVLKEPVAIDPVTAAKDRPSSASRGKKKSAASSKVSEKRGSDTPTGKVAAESTTKRPLEVKEEDAAPKTKKIKSETSEKVAESEKSDKKEKSEEAETAAAAAAAAAQEGGEEKGHDESGGKGDASFPSSKDDWYAEESEVTDAGPHMAWASDSVFGVSVEGKSQLGEDERTSTKAGEEGSAVEEALPEKKEMEGAQPWQASSSSLEAEPHKHEDGATENTPFLSSANWISSFEVADINS</sequence>
<keyword evidence="5" id="KW-1185">Reference proteome</keyword>
<dbReference type="EnsemblProtists" id="EKX32476">
    <property type="protein sequence ID" value="EKX32476"/>
    <property type="gene ID" value="GUITHDRAFT_121371"/>
</dbReference>
<feature type="domain" description="BAH" evidence="2">
    <location>
        <begin position="322"/>
        <end position="440"/>
    </location>
</feature>
<dbReference type="InterPro" id="IPR001025">
    <property type="entry name" value="BAH_dom"/>
</dbReference>
<evidence type="ECO:0000256" key="1">
    <source>
        <dbReference type="SAM" id="MobiDB-lite"/>
    </source>
</evidence>
<feature type="region of interest" description="Disordered" evidence="1">
    <location>
        <begin position="596"/>
        <end position="660"/>
    </location>
</feature>
<feature type="region of interest" description="Disordered" evidence="1">
    <location>
        <begin position="449"/>
        <end position="583"/>
    </location>
</feature>
<dbReference type="GO" id="GO:0003682">
    <property type="term" value="F:chromatin binding"/>
    <property type="evidence" value="ECO:0007669"/>
    <property type="project" value="InterPro"/>
</dbReference>
<feature type="compositionally biased region" description="Basic and acidic residues" evidence="1">
    <location>
        <begin position="601"/>
        <end position="613"/>
    </location>
</feature>
<dbReference type="Gene3D" id="2.30.30.490">
    <property type="match status" value="2"/>
</dbReference>
<dbReference type="InterPro" id="IPR043151">
    <property type="entry name" value="BAH_sf"/>
</dbReference>
<dbReference type="HOGENOM" id="CLU_407392_0_0_1"/>
<dbReference type="GO" id="GO:0003886">
    <property type="term" value="F:DNA (cytosine-5-)-methyltransferase activity"/>
    <property type="evidence" value="ECO:0007669"/>
    <property type="project" value="TreeGrafter"/>
</dbReference>
<dbReference type="Pfam" id="PF01426">
    <property type="entry name" value="BAH"/>
    <property type="match status" value="2"/>
</dbReference>
<feature type="compositionally biased region" description="Basic and acidic residues" evidence="1">
    <location>
        <begin position="546"/>
        <end position="556"/>
    </location>
</feature>
<evidence type="ECO:0000313" key="3">
    <source>
        <dbReference type="EMBL" id="EKX32476.1"/>
    </source>
</evidence>
<organism evidence="3">
    <name type="scientific">Guillardia theta (strain CCMP2712)</name>
    <name type="common">Cryptophyte</name>
    <dbReference type="NCBI Taxonomy" id="905079"/>
    <lineage>
        <taxon>Eukaryota</taxon>
        <taxon>Cryptophyceae</taxon>
        <taxon>Pyrenomonadales</taxon>
        <taxon>Geminigeraceae</taxon>
        <taxon>Guillardia</taxon>
    </lineage>
</organism>
<dbReference type="SMART" id="SM00439">
    <property type="entry name" value="BAH"/>
    <property type="match status" value="2"/>
</dbReference>
<reference evidence="5" key="2">
    <citation type="submission" date="2012-11" db="EMBL/GenBank/DDBJ databases">
        <authorList>
            <person name="Kuo A."/>
            <person name="Curtis B.A."/>
            <person name="Tanifuji G."/>
            <person name="Burki F."/>
            <person name="Gruber A."/>
            <person name="Irimia M."/>
            <person name="Maruyama S."/>
            <person name="Arias M.C."/>
            <person name="Ball S.G."/>
            <person name="Gile G.H."/>
            <person name="Hirakawa Y."/>
            <person name="Hopkins J.F."/>
            <person name="Rensing S.A."/>
            <person name="Schmutz J."/>
            <person name="Symeonidi A."/>
            <person name="Elias M."/>
            <person name="Eveleigh R.J."/>
            <person name="Herman E.K."/>
            <person name="Klute M.J."/>
            <person name="Nakayama T."/>
            <person name="Obornik M."/>
            <person name="Reyes-Prieto A."/>
            <person name="Armbrust E.V."/>
            <person name="Aves S.J."/>
            <person name="Beiko R.G."/>
            <person name="Coutinho P."/>
            <person name="Dacks J.B."/>
            <person name="Durnford D.G."/>
            <person name="Fast N.M."/>
            <person name="Green B.R."/>
            <person name="Grisdale C."/>
            <person name="Hempe F."/>
            <person name="Henrissat B."/>
            <person name="Hoppner M.P."/>
            <person name="Ishida K.-I."/>
            <person name="Kim E."/>
            <person name="Koreny L."/>
            <person name="Kroth P.G."/>
            <person name="Liu Y."/>
            <person name="Malik S.-B."/>
            <person name="Maier U.G."/>
            <person name="McRose D."/>
            <person name="Mock T."/>
            <person name="Neilson J.A."/>
            <person name="Onodera N.T."/>
            <person name="Poole A.M."/>
            <person name="Pritham E.J."/>
            <person name="Richards T.A."/>
            <person name="Rocap G."/>
            <person name="Roy S.W."/>
            <person name="Sarai C."/>
            <person name="Schaack S."/>
            <person name="Shirato S."/>
            <person name="Slamovits C.H."/>
            <person name="Spencer D.F."/>
            <person name="Suzuki S."/>
            <person name="Worden A.Z."/>
            <person name="Zauner S."/>
            <person name="Barry K."/>
            <person name="Bell C."/>
            <person name="Bharti A.K."/>
            <person name="Crow J.A."/>
            <person name="Grimwood J."/>
            <person name="Kramer R."/>
            <person name="Lindquist E."/>
            <person name="Lucas S."/>
            <person name="Salamov A."/>
            <person name="McFadden G.I."/>
            <person name="Lane C.E."/>
            <person name="Keeling P.J."/>
            <person name="Gray M.W."/>
            <person name="Grigoriev I.V."/>
            <person name="Archibald J.M."/>
        </authorList>
    </citation>
    <scope>NUCLEOTIDE SEQUENCE</scope>
    <source>
        <strain evidence="5">CCMP2712</strain>
    </source>
</reference>
<dbReference type="PANTHER" id="PTHR10629">
    <property type="entry name" value="CYTOSINE-SPECIFIC METHYLTRANSFERASE"/>
    <property type="match status" value="1"/>
</dbReference>
<reference evidence="3 5" key="1">
    <citation type="journal article" date="2012" name="Nature">
        <title>Algal genomes reveal evolutionary mosaicism and the fate of nucleomorphs.</title>
        <authorList>
            <consortium name="DOE Joint Genome Institute"/>
            <person name="Curtis B.A."/>
            <person name="Tanifuji G."/>
            <person name="Burki F."/>
            <person name="Gruber A."/>
            <person name="Irimia M."/>
            <person name="Maruyama S."/>
            <person name="Arias M.C."/>
            <person name="Ball S.G."/>
            <person name="Gile G.H."/>
            <person name="Hirakawa Y."/>
            <person name="Hopkins J.F."/>
            <person name="Kuo A."/>
            <person name="Rensing S.A."/>
            <person name="Schmutz J."/>
            <person name="Symeonidi A."/>
            <person name="Elias M."/>
            <person name="Eveleigh R.J."/>
            <person name="Herman E.K."/>
            <person name="Klute M.J."/>
            <person name="Nakayama T."/>
            <person name="Obornik M."/>
            <person name="Reyes-Prieto A."/>
            <person name="Armbrust E.V."/>
            <person name="Aves S.J."/>
            <person name="Beiko R.G."/>
            <person name="Coutinho P."/>
            <person name="Dacks J.B."/>
            <person name="Durnford D.G."/>
            <person name="Fast N.M."/>
            <person name="Green B.R."/>
            <person name="Grisdale C.J."/>
            <person name="Hempel F."/>
            <person name="Henrissat B."/>
            <person name="Hoppner M.P."/>
            <person name="Ishida K."/>
            <person name="Kim E."/>
            <person name="Koreny L."/>
            <person name="Kroth P.G."/>
            <person name="Liu Y."/>
            <person name="Malik S.B."/>
            <person name="Maier U.G."/>
            <person name="McRose D."/>
            <person name="Mock T."/>
            <person name="Neilson J.A."/>
            <person name="Onodera N.T."/>
            <person name="Poole A.M."/>
            <person name="Pritham E.J."/>
            <person name="Richards T.A."/>
            <person name="Rocap G."/>
            <person name="Roy S.W."/>
            <person name="Sarai C."/>
            <person name="Schaack S."/>
            <person name="Shirato S."/>
            <person name="Slamovits C.H."/>
            <person name="Spencer D.F."/>
            <person name="Suzuki S."/>
            <person name="Worden A.Z."/>
            <person name="Zauner S."/>
            <person name="Barry K."/>
            <person name="Bell C."/>
            <person name="Bharti A.K."/>
            <person name="Crow J.A."/>
            <person name="Grimwood J."/>
            <person name="Kramer R."/>
            <person name="Lindquist E."/>
            <person name="Lucas S."/>
            <person name="Salamov A."/>
            <person name="McFadden G.I."/>
            <person name="Lane C.E."/>
            <person name="Keeling P.J."/>
            <person name="Gray M.W."/>
            <person name="Grigoriev I.V."/>
            <person name="Archibald J.M."/>
        </authorList>
    </citation>
    <scope>NUCLEOTIDE SEQUENCE</scope>
    <source>
        <strain evidence="3 5">CCMP2712</strain>
    </source>
</reference>
<accession>L1I879</accession>
<evidence type="ECO:0000313" key="5">
    <source>
        <dbReference type="Proteomes" id="UP000011087"/>
    </source>
</evidence>
<gene>
    <name evidence="3" type="ORF">GUITHDRAFT_121371</name>
</gene>
<feature type="compositionally biased region" description="Basic and acidic residues" evidence="1">
    <location>
        <begin position="489"/>
        <end position="530"/>
    </location>
</feature>
<protein>
    <recommendedName>
        <fullName evidence="2">BAH domain-containing protein</fullName>
    </recommendedName>
</protein>
<dbReference type="AlphaFoldDB" id="L1I879"/>
<dbReference type="GO" id="GO:0003677">
    <property type="term" value="F:DNA binding"/>
    <property type="evidence" value="ECO:0007669"/>
    <property type="project" value="TreeGrafter"/>
</dbReference>
<dbReference type="PANTHER" id="PTHR10629:SF52">
    <property type="entry name" value="DNA (CYTOSINE-5)-METHYLTRANSFERASE 1"/>
    <property type="match status" value="1"/>
</dbReference>
<evidence type="ECO:0000313" key="4">
    <source>
        <dbReference type="EnsemblProtists" id="EKX32476"/>
    </source>
</evidence>
<name>L1I879_GUITC</name>
<reference evidence="4" key="3">
    <citation type="submission" date="2016-03" db="UniProtKB">
        <authorList>
            <consortium name="EnsemblProtists"/>
        </authorList>
    </citation>
    <scope>IDENTIFICATION</scope>
</reference>
<dbReference type="OrthoDB" id="5376140at2759"/>
<evidence type="ECO:0000259" key="2">
    <source>
        <dbReference type="PROSITE" id="PS51038"/>
    </source>
</evidence>
<dbReference type="EMBL" id="JH993188">
    <property type="protein sequence ID" value="EKX32476.1"/>
    <property type="molecule type" value="Genomic_DNA"/>
</dbReference>
<dbReference type="InterPro" id="IPR050390">
    <property type="entry name" value="C5-Methyltransferase"/>
</dbReference>
<dbReference type="RefSeq" id="XP_005819456.1">
    <property type="nucleotide sequence ID" value="XM_005819399.1"/>
</dbReference>
<feature type="compositionally biased region" description="Low complexity" evidence="1">
    <location>
        <begin position="533"/>
        <end position="544"/>
    </location>
</feature>
<feature type="domain" description="BAH" evidence="2">
    <location>
        <begin position="39"/>
        <end position="161"/>
    </location>
</feature>
<dbReference type="Proteomes" id="UP000011087">
    <property type="component" value="Unassembled WGS sequence"/>
</dbReference>
<dbReference type="PROSITE" id="PS51038">
    <property type="entry name" value="BAH"/>
    <property type="match status" value="2"/>
</dbReference>
<dbReference type="STRING" id="905079.L1I879"/>
<proteinExistence type="predicted"/>
<dbReference type="GO" id="GO:0044027">
    <property type="term" value="P:negative regulation of gene expression via chromosomal CpG island methylation"/>
    <property type="evidence" value="ECO:0007669"/>
    <property type="project" value="TreeGrafter"/>
</dbReference>
<dbReference type="KEGG" id="gtt:GUITHDRAFT_121371"/>
<dbReference type="PaxDb" id="55529-EKX32476"/>
<dbReference type="GeneID" id="17289201"/>